<comment type="caution">
    <text evidence="2">The sequence shown here is derived from an EMBL/GenBank/DDBJ whole genome shotgun (WGS) entry which is preliminary data.</text>
</comment>
<dbReference type="EMBL" id="SHBP01000009">
    <property type="protein sequence ID" value="RZO19637.1"/>
    <property type="molecule type" value="Genomic_DNA"/>
</dbReference>
<name>A0A520MEI5_9GAMM</name>
<dbReference type="InterPro" id="IPR007433">
    <property type="entry name" value="DUF481"/>
</dbReference>
<sequence>MIRGMLHSIAILVLLLSTKSMADQIILTNGDSLQGTKTGETESHLFWQSDTFGPLTIVLDDVVSISVETEVPAPAITDLSSELSYESLEGAIGLSGLLRGGNDDREEWDVSVNVAWRIENIRHRGDIHYQTRQEEDDQAEENYDLGYAFDWFFNDDWYWSNAASFGANDNRGLDQFYSVGSLVGKQFWETDKGALSLETGLTWISETFIVSTRDQRLMRDKKDERLTWNWTTNYKKMIFENIEFFHTNRLLISVEDANNSQFNIDMGFDFPLVEDLFTKIALKWNYDNQPTEGIEKIDRSLSIGVNYNW</sequence>
<dbReference type="AlphaFoldDB" id="A0A520MEI5"/>
<evidence type="ECO:0000313" key="3">
    <source>
        <dbReference type="Proteomes" id="UP000315889"/>
    </source>
</evidence>
<proteinExistence type="predicted"/>
<dbReference type="Pfam" id="PF04338">
    <property type="entry name" value="DUF481"/>
    <property type="match status" value="1"/>
</dbReference>
<organism evidence="2 3">
    <name type="scientific">SAR92 clade bacterium</name>
    <dbReference type="NCBI Taxonomy" id="2315479"/>
    <lineage>
        <taxon>Bacteria</taxon>
        <taxon>Pseudomonadati</taxon>
        <taxon>Pseudomonadota</taxon>
        <taxon>Gammaproteobacteria</taxon>
        <taxon>Cellvibrionales</taxon>
        <taxon>Porticoccaceae</taxon>
        <taxon>SAR92 clade</taxon>
    </lineage>
</organism>
<feature type="chain" id="PRO_5021807340" evidence="1">
    <location>
        <begin position="23"/>
        <end position="309"/>
    </location>
</feature>
<feature type="signal peptide" evidence="1">
    <location>
        <begin position="1"/>
        <end position="22"/>
    </location>
</feature>
<dbReference type="Proteomes" id="UP000315889">
    <property type="component" value="Unassembled WGS sequence"/>
</dbReference>
<reference evidence="2 3" key="1">
    <citation type="submission" date="2019-02" db="EMBL/GenBank/DDBJ databases">
        <title>Prokaryotic population dynamics and viral predation in marine succession experiment using metagenomics: the confinement effect.</title>
        <authorList>
            <person name="Haro-Moreno J.M."/>
            <person name="Rodriguez-Valera F."/>
            <person name="Lopez-Perez M."/>
        </authorList>
    </citation>
    <scope>NUCLEOTIDE SEQUENCE [LARGE SCALE GENOMIC DNA]</scope>
    <source>
        <strain evidence="2">MED-G170</strain>
    </source>
</reference>
<evidence type="ECO:0000313" key="2">
    <source>
        <dbReference type="EMBL" id="RZO19637.1"/>
    </source>
</evidence>
<evidence type="ECO:0000256" key="1">
    <source>
        <dbReference type="SAM" id="SignalP"/>
    </source>
</evidence>
<gene>
    <name evidence="2" type="ORF">EVB03_06940</name>
</gene>
<accession>A0A520MEI5</accession>
<protein>
    <submittedName>
        <fullName evidence="2">DUF481 domain-containing protein</fullName>
    </submittedName>
</protein>
<keyword evidence="1" id="KW-0732">Signal</keyword>